<feature type="region of interest" description="Disordered" evidence="6">
    <location>
        <begin position="267"/>
        <end position="293"/>
    </location>
</feature>
<accession>A0A0N4ZD10</accession>
<keyword evidence="4 5" id="KW-0472">Membrane</keyword>
<name>A0A0N4ZD10_PARTI</name>
<dbReference type="PANTHER" id="PTHR13439">
    <property type="entry name" value="CT120 PROTEIN"/>
    <property type="match status" value="1"/>
</dbReference>
<feature type="transmembrane region" description="Helical" evidence="7">
    <location>
        <begin position="77"/>
        <end position="96"/>
    </location>
</feature>
<feature type="transmembrane region" description="Helical" evidence="7">
    <location>
        <begin position="139"/>
        <end position="156"/>
    </location>
</feature>
<dbReference type="InterPro" id="IPR050846">
    <property type="entry name" value="TLCD"/>
</dbReference>
<dbReference type="GO" id="GO:0007009">
    <property type="term" value="P:plasma membrane organization"/>
    <property type="evidence" value="ECO:0007669"/>
    <property type="project" value="TreeGrafter"/>
</dbReference>
<evidence type="ECO:0000256" key="7">
    <source>
        <dbReference type="SAM" id="Phobius"/>
    </source>
</evidence>
<dbReference type="GO" id="GO:0005886">
    <property type="term" value="C:plasma membrane"/>
    <property type="evidence" value="ECO:0007669"/>
    <property type="project" value="TreeGrafter"/>
</dbReference>
<dbReference type="Proteomes" id="UP000038045">
    <property type="component" value="Unplaced"/>
</dbReference>
<feature type="transmembrane region" description="Helical" evidence="7">
    <location>
        <begin position="162"/>
        <end position="179"/>
    </location>
</feature>
<dbReference type="GO" id="GO:0055091">
    <property type="term" value="P:phospholipid homeostasis"/>
    <property type="evidence" value="ECO:0007669"/>
    <property type="project" value="TreeGrafter"/>
</dbReference>
<feature type="transmembrane region" description="Helical" evidence="7">
    <location>
        <begin position="199"/>
        <end position="224"/>
    </location>
</feature>
<feature type="transmembrane region" description="Helical" evidence="7">
    <location>
        <begin position="12"/>
        <end position="37"/>
    </location>
</feature>
<dbReference type="SMART" id="SM00724">
    <property type="entry name" value="TLC"/>
    <property type="match status" value="1"/>
</dbReference>
<evidence type="ECO:0000256" key="3">
    <source>
        <dbReference type="ARBA" id="ARBA00022989"/>
    </source>
</evidence>
<dbReference type="GO" id="GO:0071709">
    <property type="term" value="P:membrane assembly"/>
    <property type="evidence" value="ECO:0007669"/>
    <property type="project" value="TreeGrafter"/>
</dbReference>
<sequence>MLGYTTDDFKIVGLTILYIVLSLLSFRLLQFAVRWYLFGKCTFRTFSYFTNRRGQNRDSVSLQQIPPNKKWRISNEVVSLFHSILSGLWALYAILYYPDLVSNMVGYQHKIATYLVYMSFGYILHDLIDLIVNERSVRIIELLYHHLIVSCAFLITLTTNRFLGLVVLGLFMELNSIFLHTRSLLNLYGIKKTTVAFKLIALLNLVTFVTFRLAVSLYLLFWIVTNFTTMHIAVGIASFIVILSLAISNSILFYRVMAADGLLGKSKKRTTTPPKEDDEDTEDEGSGSPSVPNKADVLIQVDSEGATQSLVNEAVQTIE</sequence>
<reference evidence="10" key="1">
    <citation type="submission" date="2017-02" db="UniProtKB">
        <authorList>
            <consortium name="WormBaseParasite"/>
        </authorList>
    </citation>
    <scope>IDENTIFICATION</scope>
</reference>
<evidence type="ECO:0000259" key="8">
    <source>
        <dbReference type="PROSITE" id="PS50922"/>
    </source>
</evidence>
<evidence type="ECO:0000313" key="10">
    <source>
        <dbReference type="WBParaSite" id="PTRK_0000543500.1"/>
    </source>
</evidence>
<dbReference type="GO" id="GO:0097035">
    <property type="term" value="P:regulation of membrane lipid distribution"/>
    <property type="evidence" value="ECO:0007669"/>
    <property type="project" value="TreeGrafter"/>
</dbReference>
<protein>
    <submittedName>
        <fullName evidence="10">TLC domain-containing protein</fullName>
    </submittedName>
</protein>
<dbReference type="InterPro" id="IPR006634">
    <property type="entry name" value="TLC-dom"/>
</dbReference>
<evidence type="ECO:0000313" key="9">
    <source>
        <dbReference type="Proteomes" id="UP000038045"/>
    </source>
</evidence>
<feature type="transmembrane region" description="Helical" evidence="7">
    <location>
        <begin position="230"/>
        <end position="254"/>
    </location>
</feature>
<dbReference type="WBParaSite" id="PTRK_0000543500.1">
    <property type="protein sequence ID" value="PTRK_0000543500.1"/>
    <property type="gene ID" value="PTRK_0000543500"/>
</dbReference>
<dbReference type="Pfam" id="PF03798">
    <property type="entry name" value="TRAM_LAG1_CLN8"/>
    <property type="match status" value="1"/>
</dbReference>
<evidence type="ECO:0000256" key="5">
    <source>
        <dbReference type="PROSITE-ProRule" id="PRU00205"/>
    </source>
</evidence>
<proteinExistence type="predicted"/>
<feature type="transmembrane region" description="Helical" evidence="7">
    <location>
        <begin position="111"/>
        <end position="132"/>
    </location>
</feature>
<feature type="domain" description="TLC" evidence="8">
    <location>
        <begin position="68"/>
        <end position="267"/>
    </location>
</feature>
<keyword evidence="2 5" id="KW-0812">Transmembrane</keyword>
<keyword evidence="9" id="KW-1185">Reference proteome</keyword>
<comment type="subcellular location">
    <subcellularLocation>
        <location evidence="1">Membrane</location>
        <topology evidence="1">Multi-pass membrane protein</topology>
    </subcellularLocation>
</comment>
<dbReference type="PANTHER" id="PTHR13439:SF70">
    <property type="entry name" value="TLC DOMAIN-CONTAINING PROTEIN-RELATED"/>
    <property type="match status" value="1"/>
</dbReference>
<evidence type="ECO:0000256" key="1">
    <source>
        <dbReference type="ARBA" id="ARBA00004141"/>
    </source>
</evidence>
<evidence type="ECO:0000256" key="4">
    <source>
        <dbReference type="ARBA" id="ARBA00023136"/>
    </source>
</evidence>
<evidence type="ECO:0000256" key="2">
    <source>
        <dbReference type="ARBA" id="ARBA00022692"/>
    </source>
</evidence>
<dbReference type="PROSITE" id="PS50922">
    <property type="entry name" value="TLC"/>
    <property type="match status" value="1"/>
</dbReference>
<dbReference type="AlphaFoldDB" id="A0A0N4ZD10"/>
<organism evidence="9 10">
    <name type="scientific">Parastrongyloides trichosuri</name>
    <name type="common">Possum-specific nematode worm</name>
    <dbReference type="NCBI Taxonomy" id="131310"/>
    <lineage>
        <taxon>Eukaryota</taxon>
        <taxon>Metazoa</taxon>
        <taxon>Ecdysozoa</taxon>
        <taxon>Nematoda</taxon>
        <taxon>Chromadorea</taxon>
        <taxon>Rhabditida</taxon>
        <taxon>Tylenchina</taxon>
        <taxon>Panagrolaimomorpha</taxon>
        <taxon>Strongyloidoidea</taxon>
        <taxon>Strongyloididae</taxon>
        <taxon>Parastrongyloides</taxon>
    </lineage>
</organism>
<feature type="compositionally biased region" description="Acidic residues" evidence="6">
    <location>
        <begin position="276"/>
        <end position="285"/>
    </location>
</feature>
<keyword evidence="3 7" id="KW-1133">Transmembrane helix</keyword>
<evidence type="ECO:0000256" key="6">
    <source>
        <dbReference type="SAM" id="MobiDB-lite"/>
    </source>
</evidence>